<proteinExistence type="predicted"/>
<keyword evidence="2" id="KW-1185">Reference proteome</keyword>
<gene>
    <name evidence="1" type="ORF">EM595_1774</name>
</gene>
<sequence length="35" mass="4128">MKWEVSKLPPFSFLEKLAAAVNEMPCHIDRVKQQR</sequence>
<dbReference type="EMBL" id="LN907827">
    <property type="protein sequence ID" value="CUU24008.1"/>
    <property type="molecule type" value="Genomic_DNA"/>
</dbReference>
<dbReference type="PATRIC" id="fig|1619313.3.peg.1843"/>
<accession>A0A0U5L3T3</accession>
<evidence type="ECO:0000313" key="2">
    <source>
        <dbReference type="Proteomes" id="UP000059419"/>
    </source>
</evidence>
<organism evidence="1 2">
    <name type="scientific">Duffyella gerundensis</name>
    <dbReference type="NCBI Taxonomy" id="1619313"/>
    <lineage>
        <taxon>Bacteria</taxon>
        <taxon>Pseudomonadati</taxon>
        <taxon>Pseudomonadota</taxon>
        <taxon>Gammaproteobacteria</taxon>
        <taxon>Enterobacterales</taxon>
        <taxon>Erwiniaceae</taxon>
        <taxon>Duffyella</taxon>
    </lineage>
</organism>
<evidence type="ECO:0000313" key="1">
    <source>
        <dbReference type="EMBL" id="CUU24008.1"/>
    </source>
</evidence>
<name>A0A0U5L3T3_9GAMM</name>
<dbReference type="KEGG" id="ege:EM595_1774"/>
<dbReference type="AlphaFoldDB" id="A0A0U5L3T3"/>
<protein>
    <submittedName>
        <fullName evidence="1">Uncharacterized protein</fullName>
    </submittedName>
</protein>
<dbReference type="Proteomes" id="UP000059419">
    <property type="component" value="Chromosome 1"/>
</dbReference>
<reference evidence="2" key="1">
    <citation type="submission" date="2015-11" db="EMBL/GenBank/DDBJ databases">
        <authorList>
            <person name="Blom J."/>
        </authorList>
    </citation>
    <scope>NUCLEOTIDE SEQUENCE [LARGE SCALE GENOMIC DNA]</scope>
</reference>